<evidence type="ECO:0000256" key="5">
    <source>
        <dbReference type="ARBA" id="ARBA00022692"/>
    </source>
</evidence>
<evidence type="ECO:0000256" key="8">
    <source>
        <dbReference type="RuleBase" id="RU368066"/>
    </source>
</evidence>
<accession>A0AAJ8KMM6</accession>
<evidence type="ECO:0000256" key="3">
    <source>
        <dbReference type="ARBA" id="ARBA00007168"/>
    </source>
</evidence>
<feature type="transmembrane region" description="Helical" evidence="8">
    <location>
        <begin position="244"/>
        <end position="263"/>
    </location>
</feature>
<comment type="subcellular location">
    <subcellularLocation>
        <location evidence="8">Cell membrane</location>
        <topology evidence="8">Multi-pass membrane protein</topology>
    </subcellularLocation>
    <subcellularLocation>
        <location evidence="2">Membrane</location>
        <topology evidence="2">Multi-pass membrane protein</topology>
    </subcellularLocation>
</comment>
<keyword evidence="5 8" id="KW-0812">Transmembrane</keyword>
<feature type="transmembrane region" description="Helical" evidence="8">
    <location>
        <begin position="144"/>
        <end position="176"/>
    </location>
</feature>
<name>A0AAJ8KMM6_9TREE</name>
<sequence length="510" mass="56512">MSSEEEQQRQSRPTGASAETLKTDKAASNSPSSKSWWSSLNNKFFFFAFWLNFLAYTSLSAYAIFEYSQNYENTSGKIEDKIDQLGNQISEAVAVDDPESQDTFKLDGNTLYTFLGATGIALALSFCLLIFIRKFPGFTLWFGPCLACLLSFGMAGAYAQAACLGVAGLVILVLLWNLKRHFVITRGLLVTANQAAHEHWSVFWTAIIGLIVAALMALWSLVTFVAVFLTFAPGHSACEASGSCSVGNLTLLLIYVVLSYLWINSVIGNITLTTMAGGPYTTWWFGTDTREKSESWFALKKSLGTSLGSIALGSLVVAFVEALVASCWILSLEWLGSNCLCVVQMLDSLVEKFNRCVFVKIGVEGFEMPYFQSAKEIIHIIKKKREDHSPSGVNMLFQDSQVRLSLNSACTACALVCALFTYIQLMVVERDSKIDNFWDWMIIIYSFLLALNTSMVLTSAVNAGVLTIVLCLDKDASPLKTRNREFYEQLRDSERYFEILPEGDRGTSKA</sequence>
<feature type="transmembrane region" description="Helical" evidence="8">
    <location>
        <begin position="307"/>
        <end position="330"/>
    </location>
</feature>
<dbReference type="Pfam" id="PF04515">
    <property type="entry name" value="Choline_transpo"/>
    <property type="match status" value="1"/>
</dbReference>
<reference evidence="10" key="1">
    <citation type="submission" date="2013-07" db="EMBL/GenBank/DDBJ databases">
        <authorList>
            <consortium name="The Broad Institute Genome Sequencing Platform"/>
            <person name="Cuomo C."/>
            <person name="Litvintseva A."/>
            <person name="Chen Y."/>
            <person name="Heitman J."/>
            <person name="Sun S."/>
            <person name="Springer D."/>
            <person name="Dromer F."/>
            <person name="Young S.K."/>
            <person name="Zeng Q."/>
            <person name="Gargeya S."/>
            <person name="Fitzgerald M."/>
            <person name="Abouelleil A."/>
            <person name="Alvarado L."/>
            <person name="Berlin A.M."/>
            <person name="Chapman S.B."/>
            <person name="Dewar J."/>
            <person name="Goldberg J."/>
            <person name="Griggs A."/>
            <person name="Gujja S."/>
            <person name="Hansen M."/>
            <person name="Howarth C."/>
            <person name="Imamovic A."/>
            <person name="Larimer J."/>
            <person name="McCowan C."/>
            <person name="Murphy C."/>
            <person name="Pearson M."/>
            <person name="Priest M."/>
            <person name="Roberts A."/>
            <person name="Saif S."/>
            <person name="Shea T."/>
            <person name="Sykes S."/>
            <person name="Wortman J."/>
            <person name="Nusbaum C."/>
            <person name="Birren B."/>
        </authorList>
    </citation>
    <scope>NUCLEOTIDE SEQUENCE</scope>
    <source>
        <strain evidence="10">CBS 10117</strain>
    </source>
</reference>
<feature type="transmembrane region" description="Helical" evidence="8">
    <location>
        <begin position="111"/>
        <end position="132"/>
    </location>
</feature>
<protein>
    <recommendedName>
        <fullName evidence="4 8">Protein PNS1</fullName>
    </recommendedName>
</protein>
<dbReference type="RefSeq" id="XP_065824739.1">
    <property type="nucleotide sequence ID" value="XM_065968667.1"/>
</dbReference>
<comment type="function">
    <text evidence="1 8">Probably involved in transport through the plasma membrane.</text>
</comment>
<evidence type="ECO:0000256" key="2">
    <source>
        <dbReference type="ARBA" id="ARBA00004141"/>
    </source>
</evidence>
<dbReference type="InterPro" id="IPR007603">
    <property type="entry name" value="Choline_transptr-like"/>
</dbReference>
<feature type="compositionally biased region" description="Low complexity" evidence="9">
    <location>
        <begin position="26"/>
        <end position="35"/>
    </location>
</feature>
<feature type="transmembrane region" description="Helical" evidence="8">
    <location>
        <begin position="44"/>
        <end position="65"/>
    </location>
</feature>
<keyword evidence="11" id="KW-1185">Reference proteome</keyword>
<evidence type="ECO:0000256" key="4">
    <source>
        <dbReference type="ARBA" id="ARBA00015388"/>
    </source>
</evidence>
<feature type="transmembrane region" description="Helical" evidence="8">
    <location>
        <begin position="443"/>
        <end position="472"/>
    </location>
</feature>
<evidence type="ECO:0000256" key="1">
    <source>
        <dbReference type="ARBA" id="ARBA00002957"/>
    </source>
</evidence>
<feature type="region of interest" description="Disordered" evidence="9">
    <location>
        <begin position="1"/>
        <end position="35"/>
    </location>
</feature>
<evidence type="ECO:0000256" key="6">
    <source>
        <dbReference type="ARBA" id="ARBA00022989"/>
    </source>
</evidence>
<dbReference type="KEGG" id="kdj:28966675"/>
<evidence type="ECO:0000256" key="9">
    <source>
        <dbReference type="SAM" id="MobiDB-lite"/>
    </source>
</evidence>
<keyword evidence="6 8" id="KW-1133">Transmembrane helix</keyword>
<feature type="transmembrane region" description="Helical" evidence="8">
    <location>
        <begin position="404"/>
        <end position="423"/>
    </location>
</feature>
<proteinExistence type="inferred from homology"/>
<dbReference type="GO" id="GO:0022857">
    <property type="term" value="F:transmembrane transporter activity"/>
    <property type="evidence" value="ECO:0007669"/>
    <property type="project" value="UniProtKB-UniRule"/>
</dbReference>
<dbReference type="Proteomes" id="UP000078595">
    <property type="component" value="Chromosome 3"/>
</dbReference>
<dbReference type="PANTHER" id="PTHR12385:SF4">
    <property type="entry name" value="PROTEIN PNS1"/>
    <property type="match status" value="1"/>
</dbReference>
<dbReference type="AlphaFoldDB" id="A0AAJ8KMM6"/>
<reference evidence="10" key="2">
    <citation type="submission" date="2024-02" db="EMBL/GenBank/DDBJ databases">
        <title>Comparative genomics of Cryptococcus and Kwoniella reveals pathogenesis evolution and contrasting modes of karyotype evolution via chromosome fusion or intercentromeric recombination.</title>
        <authorList>
            <person name="Coelho M.A."/>
            <person name="David-Palma M."/>
            <person name="Shea T."/>
            <person name="Bowers K."/>
            <person name="McGinley-Smith S."/>
            <person name="Mohammad A.W."/>
            <person name="Gnirke A."/>
            <person name="Yurkov A.M."/>
            <person name="Nowrousian M."/>
            <person name="Sun S."/>
            <person name="Cuomo C.A."/>
            <person name="Heitman J."/>
        </authorList>
    </citation>
    <scope>NUCLEOTIDE SEQUENCE</scope>
    <source>
        <strain evidence="10">CBS 10117</strain>
    </source>
</reference>
<evidence type="ECO:0000313" key="10">
    <source>
        <dbReference type="EMBL" id="WWC60385.1"/>
    </source>
</evidence>
<dbReference type="GO" id="GO:0005886">
    <property type="term" value="C:plasma membrane"/>
    <property type="evidence" value="ECO:0007669"/>
    <property type="project" value="UniProtKB-SubCell"/>
</dbReference>
<keyword evidence="7 8" id="KW-0472">Membrane</keyword>
<evidence type="ECO:0000256" key="7">
    <source>
        <dbReference type="ARBA" id="ARBA00023136"/>
    </source>
</evidence>
<organism evidence="10 11">
    <name type="scientific">Kwoniella dejecticola CBS 10117</name>
    <dbReference type="NCBI Taxonomy" id="1296121"/>
    <lineage>
        <taxon>Eukaryota</taxon>
        <taxon>Fungi</taxon>
        <taxon>Dikarya</taxon>
        <taxon>Basidiomycota</taxon>
        <taxon>Agaricomycotina</taxon>
        <taxon>Tremellomycetes</taxon>
        <taxon>Tremellales</taxon>
        <taxon>Cryptococcaceae</taxon>
        <taxon>Kwoniella</taxon>
    </lineage>
</organism>
<dbReference type="EMBL" id="CP144532">
    <property type="protein sequence ID" value="WWC60385.1"/>
    <property type="molecule type" value="Genomic_DNA"/>
</dbReference>
<comment type="similarity">
    <text evidence="3 8">Belongs to the CTL (choline transporter-like) family.</text>
</comment>
<dbReference type="PANTHER" id="PTHR12385">
    <property type="entry name" value="CHOLINE TRANSPORTER-LIKE (SLC FAMILY 44)"/>
    <property type="match status" value="1"/>
</dbReference>
<dbReference type="GeneID" id="28966675"/>
<evidence type="ECO:0000313" key="11">
    <source>
        <dbReference type="Proteomes" id="UP000078595"/>
    </source>
</evidence>
<feature type="transmembrane region" description="Helical" evidence="8">
    <location>
        <begin position="202"/>
        <end position="232"/>
    </location>
</feature>
<gene>
    <name evidence="10" type="ORF">I303_102957</name>
</gene>